<dbReference type="GO" id="GO:0030170">
    <property type="term" value="F:pyridoxal phosphate binding"/>
    <property type="evidence" value="ECO:0007669"/>
    <property type="project" value="UniProtKB-UniRule"/>
</dbReference>
<dbReference type="NCBIfam" id="TIGR00492">
    <property type="entry name" value="alr"/>
    <property type="match status" value="1"/>
</dbReference>
<feature type="binding site" evidence="5 7">
    <location>
        <position position="197"/>
    </location>
    <ligand>
        <name>substrate</name>
    </ligand>
</feature>
<name>A0A017T8Q3_9BACT</name>
<dbReference type="GO" id="GO:0008784">
    <property type="term" value="F:alanine racemase activity"/>
    <property type="evidence" value="ECO:0007669"/>
    <property type="project" value="UniProtKB-UniRule"/>
</dbReference>
<dbReference type="Pfam" id="PF00842">
    <property type="entry name" value="Ala_racemase_C"/>
    <property type="match status" value="1"/>
</dbReference>
<proteinExistence type="inferred from homology"/>
<dbReference type="Gene3D" id="2.40.37.10">
    <property type="entry name" value="Lyase, Ornithine Decarboxylase, Chain A, domain 1"/>
    <property type="match status" value="1"/>
</dbReference>
<comment type="caution">
    <text evidence="10">The sequence shown here is derived from an EMBL/GenBank/DDBJ whole genome shotgun (WGS) entry which is preliminary data.</text>
</comment>
<dbReference type="PANTHER" id="PTHR30511">
    <property type="entry name" value="ALANINE RACEMASE"/>
    <property type="match status" value="1"/>
</dbReference>
<organism evidence="10 11">
    <name type="scientific">Chondromyces apiculatus DSM 436</name>
    <dbReference type="NCBI Taxonomy" id="1192034"/>
    <lineage>
        <taxon>Bacteria</taxon>
        <taxon>Pseudomonadati</taxon>
        <taxon>Myxococcota</taxon>
        <taxon>Polyangia</taxon>
        <taxon>Polyangiales</taxon>
        <taxon>Polyangiaceae</taxon>
        <taxon>Chondromyces</taxon>
    </lineage>
</organism>
<evidence type="ECO:0000259" key="9">
    <source>
        <dbReference type="SMART" id="SM01005"/>
    </source>
</evidence>
<dbReference type="SMART" id="SM01005">
    <property type="entry name" value="Ala_racemase_C"/>
    <property type="match status" value="1"/>
</dbReference>
<comment type="function">
    <text evidence="5">Catalyzes the interconversion of L-alanine and D-alanine. May also act on other amino acids.</text>
</comment>
<comment type="catalytic activity">
    <reaction evidence="1 5">
        <text>L-alanine = D-alanine</text>
        <dbReference type="Rhea" id="RHEA:20249"/>
        <dbReference type="ChEBI" id="CHEBI:57416"/>
        <dbReference type="ChEBI" id="CHEBI:57972"/>
        <dbReference type="EC" id="5.1.1.1"/>
    </reaction>
</comment>
<comment type="similarity">
    <text evidence="5">Belongs to the alanine racemase family.</text>
</comment>
<dbReference type="STRING" id="1192034.CAP_2918"/>
<dbReference type="SUPFAM" id="SSF51419">
    <property type="entry name" value="PLP-binding barrel"/>
    <property type="match status" value="1"/>
</dbReference>
<reference evidence="10 11" key="1">
    <citation type="submission" date="2013-05" db="EMBL/GenBank/DDBJ databases">
        <title>Genome assembly of Chondromyces apiculatus DSM 436.</title>
        <authorList>
            <person name="Sharma G."/>
            <person name="Khatri I."/>
            <person name="Kaur C."/>
            <person name="Mayilraj S."/>
            <person name="Subramanian S."/>
        </authorList>
    </citation>
    <scope>NUCLEOTIDE SEQUENCE [LARGE SCALE GENOMIC DNA]</scope>
    <source>
        <strain evidence="10 11">DSM 436</strain>
    </source>
</reference>
<dbReference type="HAMAP" id="MF_01201">
    <property type="entry name" value="Ala_racemase"/>
    <property type="match status" value="1"/>
</dbReference>
<feature type="active site" description="Proton acceptor; specific for L-alanine" evidence="5">
    <location>
        <position position="325"/>
    </location>
</feature>
<dbReference type="EMBL" id="ASRX01000021">
    <property type="protein sequence ID" value="EYF05628.1"/>
    <property type="molecule type" value="Genomic_DNA"/>
</dbReference>
<dbReference type="InterPro" id="IPR020622">
    <property type="entry name" value="Ala_racemase_pyridoxalP-BS"/>
</dbReference>
<feature type="modified residue" description="N6-(pyridoxal phosphate)lysine" evidence="5 6">
    <location>
        <position position="95"/>
    </location>
</feature>
<feature type="domain" description="Alanine racemase C-terminal" evidence="9">
    <location>
        <begin position="304"/>
        <end position="436"/>
    </location>
</feature>
<protein>
    <recommendedName>
        <fullName evidence="5">Alanine racemase</fullName>
        <ecNumber evidence="5">5.1.1.1</ecNumber>
    </recommendedName>
</protein>
<dbReference type="FunFam" id="3.20.20.10:FF:000002">
    <property type="entry name" value="Alanine racemase"/>
    <property type="match status" value="1"/>
</dbReference>
<gene>
    <name evidence="10" type="ORF">CAP_2918</name>
</gene>
<dbReference type="CDD" id="cd00430">
    <property type="entry name" value="PLPDE_III_AR"/>
    <property type="match status" value="1"/>
</dbReference>
<comment type="cofactor">
    <cofactor evidence="2 5 6">
        <name>pyridoxal 5'-phosphate</name>
        <dbReference type="ChEBI" id="CHEBI:597326"/>
    </cofactor>
</comment>
<evidence type="ECO:0000313" key="11">
    <source>
        <dbReference type="Proteomes" id="UP000019678"/>
    </source>
</evidence>
<dbReference type="InterPro" id="IPR001608">
    <property type="entry name" value="Ala_racemase_N"/>
</dbReference>
<dbReference type="InterPro" id="IPR029066">
    <property type="entry name" value="PLP-binding_barrel"/>
</dbReference>
<dbReference type="PRINTS" id="PR00992">
    <property type="entry name" value="ALARACEMASE"/>
</dbReference>
<keyword evidence="3 5" id="KW-0663">Pyridoxal phosphate</keyword>
<evidence type="ECO:0000256" key="5">
    <source>
        <dbReference type="HAMAP-Rule" id="MF_01201"/>
    </source>
</evidence>
<keyword evidence="11" id="KW-1185">Reference proteome</keyword>
<dbReference type="Proteomes" id="UP000019678">
    <property type="component" value="Unassembled WGS sequence"/>
</dbReference>
<dbReference type="EC" id="5.1.1.1" evidence="5"/>
<dbReference type="GO" id="GO:0005829">
    <property type="term" value="C:cytosol"/>
    <property type="evidence" value="ECO:0007669"/>
    <property type="project" value="TreeGrafter"/>
</dbReference>
<evidence type="ECO:0000256" key="7">
    <source>
        <dbReference type="PIRSR" id="PIRSR600821-52"/>
    </source>
</evidence>
<dbReference type="GO" id="GO:0030632">
    <property type="term" value="P:D-alanine biosynthetic process"/>
    <property type="evidence" value="ECO:0007669"/>
    <property type="project" value="UniProtKB-UniRule"/>
</dbReference>
<evidence type="ECO:0000256" key="8">
    <source>
        <dbReference type="SAM" id="MobiDB-lite"/>
    </source>
</evidence>
<feature type="binding site" evidence="5 7">
    <location>
        <position position="373"/>
    </location>
    <ligand>
        <name>substrate</name>
    </ligand>
</feature>
<sequence length="438" mass="47187">MDASAGPARAAQEDGWENGWTRQPDNGAPAMRVRYPRRALPSDAVRPTQAQIDLPRLQHNLRVVQQSVGALPTRFERIERTDGSEKAPQVWGVLKADAYGHGAPAVARTLVRAGIDGLCVALLEEAIELREADIACPILVMGGCYGLRHDGIVELIERKLTPVVFEAGHIELLLAVASRQNKGPIGVHLKVDTGMGRLGASIEDLPETLRALKEASPLIRLEGLMTHLACADGDTLDATEAQLALFGEVERQTLEAGLRPTLRHAANSAALLRLPSSRFDMVRPGIALFGHEPRAGVGPHLLPVMRVRTEVVSLRKLPRGQRIGYGHTWEAPRDSVVATVPIGYADGLSRALSNRGAALIRGKRAPVAGTVSMDLTVLDVTDIAGAEMGDEVVFLGAQEGPLGRDEITATEIAEQTGTIPWEVLTNISRRVPRFYSQA</sequence>
<dbReference type="PANTHER" id="PTHR30511:SF0">
    <property type="entry name" value="ALANINE RACEMASE, CATABOLIC-RELATED"/>
    <property type="match status" value="1"/>
</dbReference>
<dbReference type="AlphaFoldDB" id="A0A017T8Q3"/>
<feature type="active site" description="Proton acceptor; specific for D-alanine" evidence="5">
    <location>
        <position position="95"/>
    </location>
</feature>
<keyword evidence="4 5" id="KW-0413">Isomerase</keyword>
<dbReference type="Pfam" id="PF01168">
    <property type="entry name" value="Ala_racemase_N"/>
    <property type="match status" value="1"/>
</dbReference>
<dbReference type="UniPathway" id="UPA00042">
    <property type="reaction ID" value="UER00497"/>
</dbReference>
<evidence type="ECO:0000256" key="1">
    <source>
        <dbReference type="ARBA" id="ARBA00000316"/>
    </source>
</evidence>
<evidence type="ECO:0000313" key="10">
    <source>
        <dbReference type="EMBL" id="EYF05628.1"/>
    </source>
</evidence>
<evidence type="ECO:0000256" key="6">
    <source>
        <dbReference type="PIRSR" id="PIRSR600821-50"/>
    </source>
</evidence>
<dbReference type="InterPro" id="IPR009006">
    <property type="entry name" value="Ala_racemase/Decarboxylase_C"/>
</dbReference>
<comment type="pathway">
    <text evidence="5">Amino-acid biosynthesis; D-alanine biosynthesis; D-alanine from L-alanine: step 1/1.</text>
</comment>
<dbReference type="PROSITE" id="PS00395">
    <property type="entry name" value="ALANINE_RACEMASE"/>
    <property type="match status" value="1"/>
</dbReference>
<feature type="region of interest" description="Disordered" evidence="8">
    <location>
        <begin position="1"/>
        <end position="30"/>
    </location>
</feature>
<accession>A0A017T8Q3</accession>
<dbReference type="Gene3D" id="3.20.20.10">
    <property type="entry name" value="Alanine racemase"/>
    <property type="match status" value="1"/>
</dbReference>
<evidence type="ECO:0000256" key="3">
    <source>
        <dbReference type="ARBA" id="ARBA00022898"/>
    </source>
</evidence>
<evidence type="ECO:0000256" key="4">
    <source>
        <dbReference type="ARBA" id="ARBA00023235"/>
    </source>
</evidence>
<dbReference type="eggNOG" id="COG0787">
    <property type="taxonomic scope" value="Bacteria"/>
</dbReference>
<dbReference type="InterPro" id="IPR011079">
    <property type="entry name" value="Ala_racemase_C"/>
</dbReference>
<evidence type="ECO:0000256" key="2">
    <source>
        <dbReference type="ARBA" id="ARBA00001933"/>
    </source>
</evidence>
<dbReference type="SUPFAM" id="SSF50621">
    <property type="entry name" value="Alanine racemase C-terminal domain-like"/>
    <property type="match status" value="1"/>
</dbReference>
<dbReference type="InterPro" id="IPR000821">
    <property type="entry name" value="Ala_racemase"/>
</dbReference>